<sequence>MNILIFIFILPQAFERYSASASAAGLAYALTASARTTEAVRFNPAGLSSIHKNHLGVGYEHLLSGIEGLHNINFTLARPFFFGGLGLEISETGFSEQKEQAVTCAWGIGLNKEFKFGCSADLYLINNARTGTSFSYGLNVGLQGRVSKKWLLGFYGRNLNRPQFGGSDRGTLPYELRAGFGYTPFEDIISEFDLSMYEDIFRIHLGTRFALFDFLNIGVGVRTGPTVLSSGLGLEYKFLKIDYGVEYVSELPLTHIITLNFEF</sequence>
<evidence type="ECO:0000313" key="1">
    <source>
        <dbReference type="EMBL" id="HEC77815.1"/>
    </source>
</evidence>
<dbReference type="Gene3D" id="2.40.160.60">
    <property type="entry name" value="Outer membrane protein transport protein (OMPP1/FadL/TodX)"/>
    <property type="match status" value="1"/>
</dbReference>
<dbReference type="Proteomes" id="UP000885826">
    <property type="component" value="Unassembled WGS sequence"/>
</dbReference>
<dbReference type="EMBL" id="DRIG01000020">
    <property type="protein sequence ID" value="HEC77815.1"/>
    <property type="molecule type" value="Genomic_DNA"/>
</dbReference>
<name>A0A9C9JZE1_UNCW3</name>
<accession>A0A9C9JZE1</accession>
<evidence type="ECO:0000313" key="2">
    <source>
        <dbReference type="Proteomes" id="UP000885826"/>
    </source>
</evidence>
<gene>
    <name evidence="1" type="ORF">ENI34_01560</name>
</gene>
<reference evidence="1" key="1">
    <citation type="journal article" date="2020" name="mSystems">
        <title>Genome- and Community-Level Interaction Insights into Carbon Utilization and Element Cycling Functions of Hydrothermarchaeota in Hydrothermal Sediment.</title>
        <authorList>
            <person name="Zhou Z."/>
            <person name="Liu Y."/>
            <person name="Xu W."/>
            <person name="Pan J."/>
            <person name="Luo Z.H."/>
            <person name="Li M."/>
        </authorList>
    </citation>
    <scope>NUCLEOTIDE SEQUENCE</scope>
    <source>
        <strain evidence="1">HyVt-388</strain>
    </source>
</reference>
<dbReference type="SUPFAM" id="SSF56935">
    <property type="entry name" value="Porins"/>
    <property type="match status" value="1"/>
</dbReference>
<organism evidence="1 2">
    <name type="scientific">candidate division WOR-3 bacterium</name>
    <dbReference type="NCBI Taxonomy" id="2052148"/>
    <lineage>
        <taxon>Bacteria</taxon>
        <taxon>Bacteria division WOR-3</taxon>
    </lineage>
</organism>
<protein>
    <recommendedName>
        <fullName evidence="3">PorV/PorQ family protein</fullName>
    </recommendedName>
</protein>
<evidence type="ECO:0008006" key="3">
    <source>
        <dbReference type="Google" id="ProtNLM"/>
    </source>
</evidence>
<comment type="caution">
    <text evidence="1">The sequence shown here is derived from an EMBL/GenBank/DDBJ whole genome shotgun (WGS) entry which is preliminary data.</text>
</comment>
<dbReference type="AlphaFoldDB" id="A0A9C9JZE1"/>
<proteinExistence type="predicted"/>